<dbReference type="InterPro" id="IPR016167">
    <property type="entry name" value="FAD-bd_PCMH_sub1"/>
</dbReference>
<dbReference type="InterPro" id="IPR006094">
    <property type="entry name" value="Oxid_FAD_bind_N"/>
</dbReference>
<dbReference type="Proteomes" id="UP000826651">
    <property type="component" value="Unassembled WGS sequence"/>
</dbReference>
<evidence type="ECO:0000313" key="8">
    <source>
        <dbReference type="Proteomes" id="UP000826651"/>
    </source>
</evidence>
<accession>A0ABS7SEK3</accession>
<sequence>MDYGHPLEFGAFINPDSADPAGVVDLARRAEELGLDLVTVQDHPYQPALLETWTLLSWIAGSTDRIRIAPNVLNMAIRPPAVLARAAASLDLLSGGRLELGLGAGHFWDAIAAMGTPRLSPGESVDALAEAIEMLRTIWAGDASTPLEVPGAFHTLDGAQGGPAPAHTVSLWIGALKPRMQRLIGAKADGWWPSLGRLGPGDLAAGNAVVDAAATEAGRDPREIRRLLNITGSFGPTAQGRLSGPPATWVEQLLPYALDDGVGTFVYAAPDRAHLETFATEVAPALREAVATVRDVRETEVGAVVPLAIRAKRREGIDYDTVPAALAATAVEPGHAGFAGVRNTYLRGGSPGLVLRPGDADEVAQALSFARSQPVPLAVRSAGHGISGRSTNDGGIVIDLSRLNRIEVLDAATRRVRIEPGARWGEVAQALHPYGWALSSGDFGGVGVGGLATAGGIGWLGREHGLTIDHVRAVEIVLADGRLVRADAEHHPDLFWAVRGAGANFGIVTAFEFEVDEVGDVGFAQLAFDAGNVAEFLENWGALQEAAPRDLTSFLIIGRPRGGQVVATVMATVDSDDPDTVISRLQPFATLGPLLQQAVQILPYPAIVAAPDGGQHGQGEPATRSALVDHITPELAAAASKLIHSGVSYFFQIRSVGGAVADVPPDATAYAHRSANFSVIAFGAGRTRLDAVWDTQIQPHANGLYLSFETDPRPERITDAFPPATLARLRELKGRLDPENVFRDNFSVAPAKPGLATVAG</sequence>
<dbReference type="SUPFAM" id="SSF56176">
    <property type="entry name" value="FAD-binding/transporter-associated domain-like"/>
    <property type="match status" value="1"/>
</dbReference>
<name>A0ABS7SEK3_9MICO</name>
<dbReference type="PANTHER" id="PTHR42973">
    <property type="entry name" value="BINDING OXIDOREDUCTASE, PUTATIVE (AFU_ORTHOLOGUE AFUA_1G17690)-RELATED"/>
    <property type="match status" value="1"/>
</dbReference>
<dbReference type="Gene3D" id="3.20.20.30">
    <property type="entry name" value="Luciferase-like domain"/>
    <property type="match status" value="1"/>
</dbReference>
<dbReference type="InterPro" id="IPR016166">
    <property type="entry name" value="FAD-bd_PCMH"/>
</dbReference>
<evidence type="ECO:0000256" key="5">
    <source>
        <dbReference type="ARBA" id="ARBA00023002"/>
    </source>
</evidence>
<dbReference type="Pfam" id="PF01565">
    <property type="entry name" value="FAD_binding_4"/>
    <property type="match status" value="1"/>
</dbReference>
<proteinExistence type="inferred from homology"/>
<dbReference type="InterPro" id="IPR036661">
    <property type="entry name" value="Luciferase-like_sf"/>
</dbReference>
<comment type="similarity">
    <text evidence="2">Belongs to the oxygen-dependent FAD-linked oxidoreductase family.</text>
</comment>
<evidence type="ECO:0000256" key="1">
    <source>
        <dbReference type="ARBA" id="ARBA00001974"/>
    </source>
</evidence>
<dbReference type="Gene3D" id="3.30.465.10">
    <property type="match status" value="1"/>
</dbReference>
<evidence type="ECO:0000256" key="2">
    <source>
        <dbReference type="ARBA" id="ARBA00005466"/>
    </source>
</evidence>
<comment type="caution">
    <text evidence="7">The sequence shown here is derived from an EMBL/GenBank/DDBJ whole genome shotgun (WGS) entry which is preliminary data.</text>
</comment>
<evidence type="ECO:0000259" key="6">
    <source>
        <dbReference type="PROSITE" id="PS51387"/>
    </source>
</evidence>
<evidence type="ECO:0000313" key="7">
    <source>
        <dbReference type="EMBL" id="MBZ2198781.1"/>
    </source>
</evidence>
<dbReference type="PANTHER" id="PTHR42973:SF39">
    <property type="entry name" value="FAD-BINDING PCMH-TYPE DOMAIN-CONTAINING PROTEIN"/>
    <property type="match status" value="1"/>
</dbReference>
<gene>
    <name evidence="7" type="ORF">KCQ71_21720</name>
</gene>
<dbReference type="InterPro" id="IPR011251">
    <property type="entry name" value="Luciferase-like_dom"/>
</dbReference>
<feature type="domain" description="FAD-binding PCMH-type" evidence="6">
    <location>
        <begin position="347"/>
        <end position="518"/>
    </location>
</feature>
<dbReference type="InterPro" id="IPR036318">
    <property type="entry name" value="FAD-bd_PCMH-like_sf"/>
</dbReference>
<dbReference type="SUPFAM" id="SSF51679">
    <property type="entry name" value="Bacterial luciferase-like"/>
    <property type="match status" value="1"/>
</dbReference>
<dbReference type="CDD" id="cd01097">
    <property type="entry name" value="Tetrahydromethanopterin_reductase"/>
    <property type="match status" value="1"/>
</dbReference>
<dbReference type="Gene3D" id="3.30.43.10">
    <property type="entry name" value="Uridine Diphospho-n-acetylenolpyruvylglucosamine Reductase, domain 2"/>
    <property type="match status" value="1"/>
</dbReference>
<reference evidence="7 8" key="1">
    <citation type="submission" date="2021-04" db="EMBL/GenBank/DDBJ databases">
        <title>Ruania sp. nov., isolated from sandy soil of mangrove forest.</title>
        <authorList>
            <person name="Ge X."/>
            <person name="Huang R."/>
            <person name="Liu W."/>
        </authorList>
    </citation>
    <scope>NUCLEOTIDE SEQUENCE [LARGE SCALE GENOMIC DNA]</scope>
    <source>
        <strain evidence="7 8">N2-46</strain>
    </source>
</reference>
<organism evidence="7 8">
    <name type="scientific">Occultella gossypii</name>
    <dbReference type="NCBI Taxonomy" id="2800820"/>
    <lineage>
        <taxon>Bacteria</taxon>
        <taxon>Bacillati</taxon>
        <taxon>Actinomycetota</taxon>
        <taxon>Actinomycetes</taxon>
        <taxon>Micrococcales</taxon>
        <taxon>Ruaniaceae</taxon>
        <taxon>Occultella</taxon>
    </lineage>
</organism>
<dbReference type="PROSITE" id="PS51387">
    <property type="entry name" value="FAD_PCMH"/>
    <property type="match status" value="1"/>
</dbReference>
<dbReference type="Gene3D" id="3.40.462.20">
    <property type="match status" value="1"/>
</dbReference>
<keyword evidence="4" id="KW-0274">FAD</keyword>
<keyword evidence="5" id="KW-0560">Oxidoreductase</keyword>
<evidence type="ECO:0000256" key="4">
    <source>
        <dbReference type="ARBA" id="ARBA00022827"/>
    </source>
</evidence>
<dbReference type="RefSeq" id="WP_223410188.1">
    <property type="nucleotide sequence ID" value="NZ_JAGSHT010000021.1"/>
</dbReference>
<dbReference type="InterPro" id="IPR050416">
    <property type="entry name" value="FAD-linked_Oxidoreductase"/>
</dbReference>
<comment type="cofactor">
    <cofactor evidence="1">
        <name>FAD</name>
        <dbReference type="ChEBI" id="CHEBI:57692"/>
    </cofactor>
</comment>
<keyword evidence="3" id="KW-0285">Flavoprotein</keyword>
<dbReference type="EMBL" id="JAGSHT010000021">
    <property type="protein sequence ID" value="MBZ2198781.1"/>
    <property type="molecule type" value="Genomic_DNA"/>
</dbReference>
<dbReference type="InterPro" id="IPR016169">
    <property type="entry name" value="FAD-bd_PCMH_sub2"/>
</dbReference>
<evidence type="ECO:0000256" key="3">
    <source>
        <dbReference type="ARBA" id="ARBA00022630"/>
    </source>
</evidence>
<protein>
    <submittedName>
        <fullName evidence="7">LLM class flavin-dependent oxidoreductase</fullName>
    </submittedName>
</protein>
<keyword evidence="8" id="KW-1185">Reference proteome</keyword>
<dbReference type="Pfam" id="PF00296">
    <property type="entry name" value="Bac_luciferase"/>
    <property type="match status" value="1"/>
</dbReference>